<dbReference type="InterPro" id="IPR055251">
    <property type="entry name" value="SOS1_NGEF_PH"/>
</dbReference>
<evidence type="ECO:0000259" key="6">
    <source>
        <dbReference type="PROSITE" id="PS50003"/>
    </source>
</evidence>
<feature type="region of interest" description="Disordered" evidence="5">
    <location>
        <begin position="554"/>
        <end position="585"/>
    </location>
</feature>
<dbReference type="SMART" id="SM00325">
    <property type="entry name" value="RhoGEF"/>
    <property type="match status" value="1"/>
</dbReference>
<evidence type="ECO:0000259" key="8">
    <source>
        <dbReference type="PROSITE" id="PS50081"/>
    </source>
</evidence>
<dbReference type="CDD" id="cd01223">
    <property type="entry name" value="PH_Vav"/>
    <property type="match status" value="1"/>
</dbReference>
<comment type="caution">
    <text evidence="9">The sequence shown here is derived from an EMBL/GenBank/DDBJ whole genome shotgun (WGS) entry which is preliminary data.</text>
</comment>
<evidence type="ECO:0000256" key="5">
    <source>
        <dbReference type="SAM" id="MobiDB-lite"/>
    </source>
</evidence>
<organism evidence="9 10">
    <name type="scientific">Crotalus adamanteus</name>
    <name type="common">Eastern diamondback rattlesnake</name>
    <dbReference type="NCBI Taxonomy" id="8729"/>
    <lineage>
        <taxon>Eukaryota</taxon>
        <taxon>Metazoa</taxon>
        <taxon>Chordata</taxon>
        <taxon>Craniata</taxon>
        <taxon>Vertebrata</taxon>
        <taxon>Euteleostomi</taxon>
        <taxon>Lepidosauria</taxon>
        <taxon>Squamata</taxon>
        <taxon>Bifurcata</taxon>
        <taxon>Unidentata</taxon>
        <taxon>Episquamata</taxon>
        <taxon>Toxicofera</taxon>
        <taxon>Serpentes</taxon>
        <taxon>Colubroidea</taxon>
        <taxon>Viperidae</taxon>
        <taxon>Crotalinae</taxon>
        <taxon>Crotalus</taxon>
    </lineage>
</organism>
<dbReference type="FunFam" id="2.30.29.30:FF:000050">
    <property type="entry name" value="Vav guanine nucleotide exchange factor 2"/>
    <property type="match status" value="1"/>
</dbReference>
<dbReference type="PROSITE" id="PS50010">
    <property type="entry name" value="DH_2"/>
    <property type="match status" value="1"/>
</dbReference>
<feature type="domain" description="DH" evidence="7">
    <location>
        <begin position="93"/>
        <end position="271"/>
    </location>
</feature>
<feature type="compositionally biased region" description="Low complexity" evidence="5">
    <location>
        <begin position="554"/>
        <end position="579"/>
    </location>
</feature>
<dbReference type="SMART" id="SM00109">
    <property type="entry name" value="C1"/>
    <property type="match status" value="1"/>
</dbReference>
<accession>A0AAW1AS51</accession>
<dbReference type="PROSITE" id="PS50003">
    <property type="entry name" value="PH_DOMAIN"/>
    <property type="match status" value="1"/>
</dbReference>
<dbReference type="SMART" id="SM00233">
    <property type="entry name" value="PH"/>
    <property type="match status" value="1"/>
</dbReference>
<dbReference type="GO" id="GO:0005737">
    <property type="term" value="C:cytoplasm"/>
    <property type="evidence" value="ECO:0007669"/>
    <property type="project" value="TreeGrafter"/>
</dbReference>
<dbReference type="GO" id="GO:0005085">
    <property type="term" value="F:guanyl-nucleotide exchange factor activity"/>
    <property type="evidence" value="ECO:0007669"/>
    <property type="project" value="UniProtKB-KW"/>
</dbReference>
<evidence type="ECO:0000256" key="1">
    <source>
        <dbReference type="ARBA" id="ARBA00022553"/>
    </source>
</evidence>
<evidence type="ECO:0000313" key="10">
    <source>
        <dbReference type="Proteomes" id="UP001474421"/>
    </source>
</evidence>
<dbReference type="SUPFAM" id="SSF50729">
    <property type="entry name" value="PH domain-like"/>
    <property type="match status" value="1"/>
</dbReference>
<dbReference type="Pfam" id="PF00621">
    <property type="entry name" value="RhoGEF"/>
    <property type="match status" value="1"/>
</dbReference>
<dbReference type="Gene3D" id="1.20.900.10">
    <property type="entry name" value="Dbl homology (DH) domain"/>
    <property type="match status" value="1"/>
</dbReference>
<dbReference type="PROSITE" id="PS00741">
    <property type="entry name" value="DH_1"/>
    <property type="match status" value="1"/>
</dbReference>
<evidence type="ECO:0000259" key="7">
    <source>
        <dbReference type="PROSITE" id="PS50010"/>
    </source>
</evidence>
<name>A0AAW1AS51_CROAD</name>
<dbReference type="InterPro" id="IPR001849">
    <property type="entry name" value="PH_domain"/>
</dbReference>
<dbReference type="PROSITE" id="PS00479">
    <property type="entry name" value="ZF_DAG_PE_1"/>
    <property type="match status" value="1"/>
</dbReference>
<dbReference type="EMBL" id="JAOTOJ010000016">
    <property type="protein sequence ID" value="KAK9392543.1"/>
    <property type="molecule type" value="Genomic_DNA"/>
</dbReference>
<dbReference type="SUPFAM" id="SSF48065">
    <property type="entry name" value="DBL homology domain (DH-domain)"/>
    <property type="match status" value="1"/>
</dbReference>
<evidence type="ECO:0000256" key="3">
    <source>
        <dbReference type="ARBA" id="ARBA00022737"/>
    </source>
</evidence>
<dbReference type="AlphaFoldDB" id="A0AAW1AS51"/>
<evidence type="ECO:0000313" key="9">
    <source>
        <dbReference type="EMBL" id="KAK9392543.1"/>
    </source>
</evidence>
<evidence type="ECO:0000256" key="4">
    <source>
        <dbReference type="SAM" id="Coils"/>
    </source>
</evidence>
<feature type="domain" description="PH" evidence="6">
    <location>
        <begin position="300"/>
        <end position="402"/>
    </location>
</feature>
<feature type="domain" description="Phorbol-ester/DAG-type" evidence="8">
    <location>
        <begin position="413"/>
        <end position="462"/>
    </location>
</feature>
<dbReference type="Pfam" id="PF22697">
    <property type="entry name" value="SOS1_NGEF_PH"/>
    <property type="match status" value="1"/>
</dbReference>
<dbReference type="InterPro" id="IPR037832">
    <property type="entry name" value="PH_Vav"/>
</dbReference>
<reference evidence="9 10" key="1">
    <citation type="journal article" date="2024" name="Proc. Natl. Acad. Sci. U.S.A.">
        <title>The genetic regulatory architecture and epigenomic basis for age-related changes in rattlesnake venom.</title>
        <authorList>
            <person name="Hogan M.P."/>
            <person name="Holding M.L."/>
            <person name="Nystrom G.S."/>
            <person name="Colston T.J."/>
            <person name="Bartlett D.A."/>
            <person name="Mason A.J."/>
            <person name="Ellsworth S.A."/>
            <person name="Rautsaw R.M."/>
            <person name="Lawrence K.C."/>
            <person name="Strickland J.L."/>
            <person name="He B."/>
            <person name="Fraser P."/>
            <person name="Margres M.J."/>
            <person name="Gilbert D.M."/>
            <person name="Gibbs H.L."/>
            <person name="Parkinson C.L."/>
            <person name="Rokyta D.R."/>
        </authorList>
    </citation>
    <scope>NUCLEOTIDE SEQUENCE [LARGE SCALE GENOMIC DNA]</scope>
    <source>
        <strain evidence="9">DRR0105</strain>
    </source>
</reference>
<feature type="coiled-coil region" evidence="4">
    <location>
        <begin position="185"/>
        <end position="212"/>
    </location>
</feature>
<keyword evidence="2" id="KW-0344">Guanine-nucleotide releasing factor</keyword>
<dbReference type="PANTHER" id="PTHR45818:SF4">
    <property type="entry name" value="GUANINE NUCLEOTIDE EXCHANGE FACTOR VAV2"/>
    <property type="match status" value="1"/>
</dbReference>
<dbReference type="Pfam" id="PF00130">
    <property type="entry name" value="C1_1"/>
    <property type="match status" value="1"/>
</dbReference>
<dbReference type="InterPro" id="IPR011993">
    <property type="entry name" value="PH-like_dom_sf"/>
</dbReference>
<dbReference type="InterPro" id="IPR002219">
    <property type="entry name" value="PKC_DAG/PE"/>
</dbReference>
<dbReference type="FunFam" id="1.20.900.10:FF:000009">
    <property type="entry name" value="Vav guanine nucleotide exchange factor 1"/>
    <property type="match status" value="1"/>
</dbReference>
<dbReference type="GO" id="GO:0016477">
    <property type="term" value="P:cell migration"/>
    <property type="evidence" value="ECO:0007669"/>
    <property type="project" value="TreeGrafter"/>
</dbReference>
<dbReference type="Gene3D" id="2.30.29.30">
    <property type="entry name" value="Pleckstrin-homology domain (PH domain)/Phosphotyrosine-binding domain (PTB)"/>
    <property type="match status" value="1"/>
</dbReference>
<sequence>MKATASSVRARDSGHVLHSIAQNKGIRPFPSEETTDNEDDVYRSLEELADEHDLGEDIYDCVPCEDEGDDIYEDIIKVEVQQPMKMGMTEDDKRNCCLVEIQETEAKYYKTLEEIEKNYMNPLRLILTPQDMEAIFINLEDLIKVHFNFLRSIDVSMMSGGSTLAKVFLEFKERLLIYGEYCSRMEHAQSTLNHLLANREDVRQKVEECTLKVQEGKFKLQDLLVVPMQRVLKYHLLLKELLSHSSDRPEKQQLKEALEAMQDLAMFINEVKRDKETLKKISEFQSSIENLPVKLEEYGRPKIDGELKVRSIINHTKQDRYLFLFDKVVIVCKRKGYSYEQKDILELLCYKMTDDPTNNKDIKKWSYGFYLTHLQGKQGFQFFCKTEEMKRKWMEQFEMAISNIKPEKATANNHQFQMFTFDKTTNCKACKMFLRGTFYQGYQCLKCKAGAHKECLEVIPPCKFSSPAEQETLNLAITISSSISSSFTTTSSFTSSSTTSTSSTCLLLLLCPSSISSSASSSFTTTSSFTSSSTTSTSSTCLLLLLLCPSSISSSASSSFTTTSSFTSSSTTSASSTSPPLSPLP</sequence>
<protein>
    <submittedName>
        <fullName evidence="9">Guanine nucleotide exchange factor VAV2</fullName>
    </submittedName>
</protein>
<dbReference type="FunFam" id="3.30.60.20:FF:000015">
    <property type="entry name" value="Vav guanine nucleotide exchange factor 1"/>
    <property type="match status" value="1"/>
</dbReference>
<dbReference type="PROSITE" id="PS50081">
    <property type="entry name" value="ZF_DAG_PE_2"/>
    <property type="match status" value="1"/>
</dbReference>
<gene>
    <name evidence="9" type="ORF">NXF25_017387</name>
</gene>
<evidence type="ECO:0000256" key="2">
    <source>
        <dbReference type="ARBA" id="ARBA00022658"/>
    </source>
</evidence>
<keyword evidence="1" id="KW-0597">Phosphoprotein</keyword>
<dbReference type="InterPro" id="IPR001331">
    <property type="entry name" value="GDS_CDC24_CS"/>
</dbReference>
<dbReference type="InterPro" id="IPR000219">
    <property type="entry name" value="DH_dom"/>
</dbReference>
<dbReference type="PANTHER" id="PTHR45818">
    <property type="entry name" value="PROTEIN VAV"/>
    <property type="match status" value="1"/>
</dbReference>
<feature type="region of interest" description="Disordered" evidence="5">
    <location>
        <begin position="516"/>
        <end position="535"/>
    </location>
</feature>
<dbReference type="CDD" id="cd00160">
    <property type="entry name" value="RhoGEF"/>
    <property type="match status" value="1"/>
</dbReference>
<keyword evidence="4" id="KW-0175">Coiled coil</keyword>
<dbReference type="Proteomes" id="UP001474421">
    <property type="component" value="Unassembled WGS sequence"/>
</dbReference>
<keyword evidence="10" id="KW-1185">Reference proteome</keyword>
<dbReference type="InterPro" id="IPR035899">
    <property type="entry name" value="DBL_dom_sf"/>
</dbReference>
<dbReference type="Gene3D" id="3.30.60.20">
    <property type="match status" value="1"/>
</dbReference>
<keyword evidence="3" id="KW-0677">Repeat</keyword>
<proteinExistence type="predicted"/>
<dbReference type="GO" id="GO:0035556">
    <property type="term" value="P:intracellular signal transduction"/>
    <property type="evidence" value="ECO:0007669"/>
    <property type="project" value="InterPro"/>
</dbReference>